<gene>
    <name evidence="1" type="ORF">JMJ58_19580</name>
</gene>
<keyword evidence="2" id="KW-1185">Reference proteome</keyword>
<dbReference type="GeneID" id="62877374"/>
<evidence type="ECO:0000313" key="2">
    <source>
        <dbReference type="Proteomes" id="UP000637819"/>
    </source>
</evidence>
<evidence type="ECO:0000313" key="1">
    <source>
        <dbReference type="EMBL" id="QRV15083.1"/>
    </source>
</evidence>
<dbReference type="KEGG" id="hsal:JMJ58_19580"/>
<proteinExistence type="predicted"/>
<dbReference type="RefSeq" id="WP_204747699.1">
    <property type="nucleotide sequence ID" value="NZ_CP069188.1"/>
</dbReference>
<reference evidence="1 2" key="1">
    <citation type="submission" date="2021-01" db="EMBL/GenBank/DDBJ databases">
        <title>Genome Sequence and Methylation Pattern of Haloterrigena salifodinae BOL5-1, An Extremely Halophilic Archaeon from a Bolivian Salt Mine.</title>
        <authorList>
            <person name="DasSarma P."/>
            <person name="Anton B.P."/>
            <person name="DasSarma S.L."/>
            <person name="von Ehrenheim H.A.L."/>
            <person name="Martinez F.L."/>
            <person name="Guzman D."/>
            <person name="Roberts R.J."/>
            <person name="DasSarma S."/>
        </authorList>
    </citation>
    <scope>NUCLEOTIDE SEQUENCE [LARGE SCALE GENOMIC DNA]</scope>
    <source>
        <strain evidence="1 2">BOL5-1</strain>
    </source>
</reference>
<dbReference type="AlphaFoldDB" id="A0A8T8E0M7"/>
<dbReference type="EMBL" id="CP069188">
    <property type="protein sequence ID" value="QRV15083.1"/>
    <property type="molecule type" value="Genomic_DNA"/>
</dbReference>
<dbReference type="OrthoDB" id="384999at2157"/>
<organism evidence="1 2">
    <name type="scientific">Haloterrigena salifodinae</name>
    <dbReference type="NCBI Taxonomy" id="2675099"/>
    <lineage>
        <taxon>Archaea</taxon>
        <taxon>Methanobacteriati</taxon>
        <taxon>Methanobacteriota</taxon>
        <taxon>Stenosarchaea group</taxon>
        <taxon>Halobacteria</taxon>
        <taxon>Halobacteriales</taxon>
        <taxon>Natrialbaceae</taxon>
        <taxon>Haloterrigena</taxon>
    </lineage>
</organism>
<dbReference type="Proteomes" id="UP000637819">
    <property type="component" value="Chromosome"/>
</dbReference>
<accession>A0A8T8E0M7</accession>
<sequence length="144" mass="15883">MSEKIITKSAEILTNQYGLQQIASLKDAHGVHATVFVDPSTEQRYVVVSKEYAYKGLASFMWKVVKGAAGAEYPLVFFNNDGETFTAFDPHVVKEFSVVSEGPSKLAHEEWRNIGLDYGISLRRYMTGETPTLPGGQTALGSFN</sequence>
<name>A0A8T8E0M7_9EURY</name>
<protein>
    <submittedName>
        <fullName evidence="1">Uncharacterized protein</fullName>
    </submittedName>
</protein>